<organism evidence="6 7">
    <name type="scientific">Alkalicoccus urumqiensis</name>
    <name type="common">Bacillus urumqiensis</name>
    <dbReference type="NCBI Taxonomy" id="1548213"/>
    <lineage>
        <taxon>Bacteria</taxon>
        <taxon>Bacillati</taxon>
        <taxon>Bacillota</taxon>
        <taxon>Bacilli</taxon>
        <taxon>Bacillales</taxon>
        <taxon>Bacillaceae</taxon>
        <taxon>Alkalicoccus</taxon>
    </lineage>
</organism>
<dbReference type="InterPro" id="IPR011042">
    <property type="entry name" value="6-blade_b-propeller_TolB-like"/>
</dbReference>
<sequence length="291" mass="32175">MIHVTAAEFIYDAKAKLAEGPFWDEKSNQLLWVDIDGGRVHFYDPETGKNRSYAMGQRVGCAVLGTSGLLYTGMDHGLYRNSLETGEQTQLTDPETDKPGNRFNDGKCDPQGRFWAGTMVLEGNDGGASLYRMEHDQSLTVQKTGVTVSNGMAWDEANLWMYYIDTPSETIYRYDFDPESGAITNETTAFQTTELEGHPDGMTIDNEGKLWVAFFGGGCVRRFDPENGTVLETIEVEASNVTSCCFGGRDWSTLYITTGKEEDEPKSGGLFAIDLPVSGAKSHRYLDSPQT</sequence>
<protein>
    <recommendedName>
        <fullName evidence="5">SMP-30/Gluconolactonase/LRE-like region domain-containing protein</fullName>
    </recommendedName>
</protein>
<gene>
    <name evidence="6" type="ORF">C6I21_05810</name>
</gene>
<dbReference type="Gene3D" id="2.120.10.30">
    <property type="entry name" value="TolB, C-terminal domain"/>
    <property type="match status" value="1"/>
</dbReference>
<dbReference type="EMBL" id="PVNS01000004">
    <property type="protein sequence ID" value="PRO66318.1"/>
    <property type="molecule type" value="Genomic_DNA"/>
</dbReference>
<dbReference type="AlphaFoldDB" id="A0A2P6MJ51"/>
<evidence type="ECO:0000256" key="4">
    <source>
        <dbReference type="SAM" id="MobiDB-lite"/>
    </source>
</evidence>
<dbReference type="InterPro" id="IPR013658">
    <property type="entry name" value="SGL"/>
</dbReference>
<comment type="cofactor">
    <cofactor evidence="3">
        <name>Zn(2+)</name>
        <dbReference type="ChEBI" id="CHEBI:29105"/>
    </cofactor>
    <text evidence="3">Binds 1 divalent metal cation per subunit.</text>
</comment>
<evidence type="ECO:0000259" key="5">
    <source>
        <dbReference type="Pfam" id="PF08450"/>
    </source>
</evidence>
<feature type="compositionally biased region" description="Polar residues" evidence="4">
    <location>
        <begin position="84"/>
        <end position="93"/>
    </location>
</feature>
<accession>A0A2P6MJ51</accession>
<dbReference type="RefSeq" id="WP_105958508.1">
    <property type="nucleotide sequence ID" value="NZ_PVNS01000004.1"/>
</dbReference>
<dbReference type="PRINTS" id="PR01790">
    <property type="entry name" value="SMP30FAMILY"/>
</dbReference>
<feature type="domain" description="SMP-30/Gluconolactonase/LRE-like region" evidence="5">
    <location>
        <begin position="17"/>
        <end position="259"/>
    </location>
</feature>
<reference evidence="6 7" key="1">
    <citation type="submission" date="2018-03" db="EMBL/GenBank/DDBJ databases">
        <title>Bacillus urumqiensis sp. nov., a moderately haloalkaliphilic bacterium isolated from a salt lake.</title>
        <authorList>
            <person name="Zhao B."/>
            <person name="Liao Z."/>
        </authorList>
    </citation>
    <scope>NUCLEOTIDE SEQUENCE [LARGE SCALE GENOMIC DNA]</scope>
    <source>
        <strain evidence="6 7">BZ-SZ-XJ18</strain>
    </source>
</reference>
<comment type="similarity">
    <text evidence="1">Belongs to the SMP-30/CGR1 family.</text>
</comment>
<dbReference type="Pfam" id="PF08450">
    <property type="entry name" value="SGL"/>
    <property type="match status" value="1"/>
</dbReference>
<feature type="compositionally biased region" description="Basic and acidic residues" evidence="4">
    <location>
        <begin position="95"/>
        <end position="104"/>
    </location>
</feature>
<feature type="binding site" evidence="3">
    <location>
        <position position="104"/>
    </location>
    <ligand>
        <name>substrate</name>
    </ligand>
</feature>
<dbReference type="OrthoDB" id="2633250at2"/>
<dbReference type="GO" id="GO:0004341">
    <property type="term" value="F:gluconolactonase activity"/>
    <property type="evidence" value="ECO:0007669"/>
    <property type="project" value="TreeGrafter"/>
</dbReference>
<evidence type="ECO:0000313" key="6">
    <source>
        <dbReference type="EMBL" id="PRO66318.1"/>
    </source>
</evidence>
<dbReference type="InterPro" id="IPR005511">
    <property type="entry name" value="SMP-30"/>
</dbReference>
<proteinExistence type="inferred from homology"/>
<feature type="binding site" evidence="3">
    <location>
        <position position="19"/>
    </location>
    <ligand>
        <name>a divalent metal cation</name>
        <dbReference type="ChEBI" id="CHEBI:60240"/>
    </ligand>
</feature>
<evidence type="ECO:0000256" key="3">
    <source>
        <dbReference type="PIRSR" id="PIRSR605511-2"/>
    </source>
</evidence>
<feature type="region of interest" description="Disordered" evidence="4">
    <location>
        <begin position="84"/>
        <end position="104"/>
    </location>
</feature>
<dbReference type="GO" id="GO:0019853">
    <property type="term" value="P:L-ascorbic acid biosynthetic process"/>
    <property type="evidence" value="ECO:0007669"/>
    <property type="project" value="TreeGrafter"/>
</dbReference>
<feature type="binding site" evidence="3">
    <location>
        <position position="122"/>
    </location>
    <ligand>
        <name>substrate</name>
    </ligand>
</feature>
<dbReference type="Proteomes" id="UP000243650">
    <property type="component" value="Unassembled WGS sequence"/>
</dbReference>
<feature type="active site" description="Proton donor/acceptor" evidence="2">
    <location>
        <position position="200"/>
    </location>
</feature>
<keyword evidence="7" id="KW-1185">Reference proteome</keyword>
<feature type="binding site" evidence="3">
    <location>
        <position position="150"/>
    </location>
    <ligand>
        <name>a divalent metal cation</name>
        <dbReference type="ChEBI" id="CHEBI:60240"/>
    </ligand>
</feature>
<keyword evidence="3" id="KW-0479">Metal-binding</keyword>
<dbReference type="GO" id="GO:0005509">
    <property type="term" value="F:calcium ion binding"/>
    <property type="evidence" value="ECO:0007669"/>
    <property type="project" value="TreeGrafter"/>
</dbReference>
<feature type="binding site" evidence="3">
    <location>
        <position position="200"/>
    </location>
    <ligand>
        <name>a divalent metal cation</name>
        <dbReference type="ChEBI" id="CHEBI:60240"/>
    </ligand>
</feature>
<dbReference type="PANTHER" id="PTHR10907:SF47">
    <property type="entry name" value="REGUCALCIN"/>
    <property type="match status" value="1"/>
</dbReference>
<evidence type="ECO:0000256" key="1">
    <source>
        <dbReference type="ARBA" id="ARBA00008853"/>
    </source>
</evidence>
<feature type="binding site" evidence="3">
    <location>
        <position position="102"/>
    </location>
    <ligand>
        <name>substrate</name>
    </ligand>
</feature>
<evidence type="ECO:0000313" key="7">
    <source>
        <dbReference type="Proteomes" id="UP000243650"/>
    </source>
</evidence>
<name>A0A2P6MJ51_ALKUR</name>
<keyword evidence="3" id="KW-0862">Zinc</keyword>
<evidence type="ECO:0000256" key="2">
    <source>
        <dbReference type="PIRSR" id="PIRSR605511-1"/>
    </source>
</evidence>
<dbReference type="SUPFAM" id="SSF63829">
    <property type="entry name" value="Calcium-dependent phosphotriesterase"/>
    <property type="match status" value="1"/>
</dbReference>
<dbReference type="PANTHER" id="PTHR10907">
    <property type="entry name" value="REGUCALCIN"/>
    <property type="match status" value="1"/>
</dbReference>
<comment type="caution">
    <text evidence="6">The sequence shown here is derived from an EMBL/GenBank/DDBJ whole genome shotgun (WGS) entry which is preliminary data.</text>
</comment>